<comment type="caution">
    <text evidence="5">The sequence shown here is derived from an EMBL/GenBank/DDBJ whole genome shotgun (WGS) entry which is preliminary data.</text>
</comment>
<dbReference type="Pfam" id="PF13424">
    <property type="entry name" value="TPR_12"/>
    <property type="match status" value="2"/>
</dbReference>
<feature type="compositionally biased region" description="Basic and acidic residues" evidence="3">
    <location>
        <begin position="388"/>
        <end position="405"/>
    </location>
</feature>
<evidence type="ECO:0008006" key="7">
    <source>
        <dbReference type="Google" id="ProtNLM"/>
    </source>
</evidence>
<keyword evidence="4" id="KW-0472">Membrane</keyword>
<feature type="compositionally biased region" description="Polar residues" evidence="3">
    <location>
        <begin position="183"/>
        <end position="195"/>
    </location>
</feature>
<gene>
    <name evidence="5" type="ORF">CTEN210_03625</name>
</gene>
<feature type="compositionally biased region" description="Polar residues" evidence="3">
    <location>
        <begin position="232"/>
        <end position="241"/>
    </location>
</feature>
<evidence type="ECO:0000256" key="1">
    <source>
        <dbReference type="ARBA" id="ARBA00022737"/>
    </source>
</evidence>
<dbReference type="InterPro" id="IPR019734">
    <property type="entry name" value="TPR_rpt"/>
</dbReference>
<proteinExistence type="predicted"/>
<accession>A0AAD3H1Q8</accession>
<dbReference type="Gene3D" id="1.25.40.10">
    <property type="entry name" value="Tetratricopeptide repeat domain"/>
    <property type="match status" value="1"/>
</dbReference>
<evidence type="ECO:0000313" key="5">
    <source>
        <dbReference type="EMBL" id="GFH47150.1"/>
    </source>
</evidence>
<keyword evidence="4" id="KW-1133">Transmembrane helix</keyword>
<organism evidence="5 6">
    <name type="scientific">Chaetoceros tenuissimus</name>
    <dbReference type="NCBI Taxonomy" id="426638"/>
    <lineage>
        <taxon>Eukaryota</taxon>
        <taxon>Sar</taxon>
        <taxon>Stramenopiles</taxon>
        <taxon>Ochrophyta</taxon>
        <taxon>Bacillariophyta</taxon>
        <taxon>Coscinodiscophyceae</taxon>
        <taxon>Chaetocerotophycidae</taxon>
        <taxon>Chaetocerotales</taxon>
        <taxon>Chaetocerotaceae</taxon>
        <taxon>Chaetoceros</taxon>
    </lineage>
</organism>
<evidence type="ECO:0000313" key="6">
    <source>
        <dbReference type="Proteomes" id="UP001054902"/>
    </source>
</evidence>
<feature type="transmembrane region" description="Helical" evidence="4">
    <location>
        <begin position="12"/>
        <end position="30"/>
    </location>
</feature>
<feature type="compositionally biased region" description="Polar residues" evidence="3">
    <location>
        <begin position="294"/>
        <end position="312"/>
    </location>
</feature>
<evidence type="ECO:0000256" key="3">
    <source>
        <dbReference type="SAM" id="MobiDB-lite"/>
    </source>
</evidence>
<feature type="region of interest" description="Disordered" evidence="3">
    <location>
        <begin position="324"/>
        <end position="346"/>
    </location>
</feature>
<feature type="region of interest" description="Disordered" evidence="3">
    <location>
        <begin position="72"/>
        <end position="92"/>
    </location>
</feature>
<keyword evidence="1" id="KW-0677">Repeat</keyword>
<keyword evidence="4" id="KW-0812">Transmembrane</keyword>
<keyword evidence="2" id="KW-0802">TPR repeat</keyword>
<feature type="region of interest" description="Disordered" evidence="3">
    <location>
        <begin position="388"/>
        <end position="411"/>
    </location>
</feature>
<dbReference type="PANTHER" id="PTHR45641">
    <property type="entry name" value="TETRATRICOPEPTIDE REPEAT PROTEIN (AFU_ORTHOLOGUE AFUA_6G03870)"/>
    <property type="match status" value="1"/>
</dbReference>
<dbReference type="SUPFAM" id="SSF48452">
    <property type="entry name" value="TPR-like"/>
    <property type="match status" value="1"/>
</dbReference>
<dbReference type="Proteomes" id="UP001054902">
    <property type="component" value="Unassembled WGS sequence"/>
</dbReference>
<sequence length="920" mass="104649">MYLELWKEDPFLIVLSYLLSSILVSTLLYLPTLELKILGLLESLQKYDKQSSYSSIDNENLVSKFKIRQDTQPMDDESSFNSASSSHTSSSSICVEKKMEEPFVQEEVAHTLEVNIDEKQEPNLKEAVGYDTAGSDEDRNRSEIKDSQLEFTENVSTDEIFQDTNTCAEKDDDEMNIDACTIDNESTSSTEKASYSKSDDHHESSDISDEEDAQYEEILLPPIPEEEDIDVCQSTEETETSPSKHAEHQCEDSQDMVTLQASSTESSVEYLSSFDEYKLTKIDAERDTEPLESLKNSSTDTSLEQLSSCTENDTMQIIEEQAEAKDKMTEEQQSVMPSNEETPIDKIEINTTAKEQDDQNDTLIEDEQIFEPSDSCSTIVEKIEVDEKPQIEAEEKEEKSVRGNEDVPCIDETNSEIDTKSLTAIENETEEDNIEEQQQQDSLKEESVCAVTTQNTQEPNSTPFPSRGIRLSYLLNEFVEECGGREALTLLTTKEVCDSFVKPSTKQQQCSYCDLISEKSSSTEMDAIGDAAVFISHAWKYKFLDVIDALENHFKYEPDKMIWMDLFSYNQHTFPSCSKEWFATTLKDAIGQFGHTVMVMAPGKNIYPYERTWCAYEAYCASEAGAKFEIAMSQEEHTTFMDQCKKNPSNILTTFFDKITAESSRTSKVEDRVRIHAVIQESIGFPQVNSALMTQHRGCLINTLQHELFFISGENTIEEANFIFLLATLHQRQGNYDEARPLYEECLQKRKVLLGNNHQDTLVSMNDLGLLYYQQGDYENAAPLYQDYFQKCRSKLGKSHPNTLISMSNLALLYKQQGKCEEAQKLYEDCLQRKKSKLGSDHPSTLVSMNNLALVYKEQGSYDDARRLLEECLEKTKSRLGENHPSTLEATRNLESLQLVQTVNDEDKELNDDPPILETV</sequence>
<feature type="compositionally biased region" description="Basic and acidic residues" evidence="3">
    <location>
        <begin position="242"/>
        <end position="251"/>
    </location>
</feature>
<evidence type="ECO:0000256" key="2">
    <source>
        <dbReference type="ARBA" id="ARBA00022803"/>
    </source>
</evidence>
<dbReference type="SMART" id="SM00028">
    <property type="entry name" value="TPR"/>
    <property type="match status" value="4"/>
</dbReference>
<keyword evidence="6" id="KW-1185">Reference proteome</keyword>
<feature type="region of interest" description="Disordered" evidence="3">
    <location>
        <begin position="181"/>
        <end position="262"/>
    </location>
</feature>
<feature type="region of interest" description="Disordered" evidence="3">
    <location>
        <begin position="117"/>
        <end position="150"/>
    </location>
</feature>
<dbReference type="EMBL" id="BLLK01000022">
    <property type="protein sequence ID" value="GFH47150.1"/>
    <property type="molecule type" value="Genomic_DNA"/>
</dbReference>
<dbReference type="PANTHER" id="PTHR45641:SF19">
    <property type="entry name" value="NEPHROCYSTIN-3"/>
    <property type="match status" value="1"/>
</dbReference>
<dbReference type="PRINTS" id="PR00381">
    <property type="entry name" value="KINESINLIGHT"/>
</dbReference>
<reference evidence="5 6" key="1">
    <citation type="journal article" date="2021" name="Sci. Rep.">
        <title>The genome of the diatom Chaetoceros tenuissimus carries an ancient integrated fragment of an extant virus.</title>
        <authorList>
            <person name="Hongo Y."/>
            <person name="Kimura K."/>
            <person name="Takaki Y."/>
            <person name="Yoshida Y."/>
            <person name="Baba S."/>
            <person name="Kobayashi G."/>
            <person name="Nagasaki K."/>
            <person name="Hano T."/>
            <person name="Tomaru Y."/>
        </authorList>
    </citation>
    <scope>NUCLEOTIDE SEQUENCE [LARGE SCALE GENOMIC DNA]</scope>
    <source>
        <strain evidence="5 6">NIES-3715</strain>
    </source>
</reference>
<protein>
    <recommendedName>
        <fullName evidence="7">Kinesin light chain</fullName>
    </recommendedName>
</protein>
<feature type="compositionally biased region" description="Low complexity" evidence="3">
    <location>
        <begin position="79"/>
        <end position="92"/>
    </location>
</feature>
<feature type="compositionally biased region" description="Acidic residues" evidence="3">
    <location>
        <begin position="206"/>
        <end position="215"/>
    </location>
</feature>
<name>A0AAD3H1Q8_9STRA</name>
<feature type="compositionally biased region" description="Polar residues" evidence="3">
    <location>
        <begin position="331"/>
        <end position="341"/>
    </location>
</feature>
<feature type="compositionally biased region" description="Basic and acidic residues" evidence="3">
    <location>
        <begin position="136"/>
        <end position="148"/>
    </location>
</feature>
<dbReference type="AlphaFoldDB" id="A0AAD3H1Q8"/>
<evidence type="ECO:0000256" key="4">
    <source>
        <dbReference type="SAM" id="Phobius"/>
    </source>
</evidence>
<dbReference type="InterPro" id="IPR011990">
    <property type="entry name" value="TPR-like_helical_dom_sf"/>
</dbReference>
<feature type="region of interest" description="Disordered" evidence="3">
    <location>
        <begin position="285"/>
        <end position="312"/>
    </location>
</feature>